<accession>A0A2P8D2I2</accession>
<protein>
    <submittedName>
        <fullName evidence="1">Uncharacterized protein</fullName>
    </submittedName>
</protein>
<evidence type="ECO:0000313" key="1">
    <source>
        <dbReference type="EMBL" id="PSK91430.1"/>
    </source>
</evidence>
<proteinExistence type="predicted"/>
<keyword evidence="2" id="KW-1185">Reference proteome</keyword>
<dbReference type="AlphaFoldDB" id="A0A2P8D2I2"/>
<dbReference type="EMBL" id="PYGD01000005">
    <property type="protein sequence ID" value="PSK91430.1"/>
    <property type="molecule type" value="Genomic_DNA"/>
</dbReference>
<organism evidence="1 2">
    <name type="scientific">Taibaiella chishuiensis</name>
    <dbReference type="NCBI Taxonomy" id="1434707"/>
    <lineage>
        <taxon>Bacteria</taxon>
        <taxon>Pseudomonadati</taxon>
        <taxon>Bacteroidota</taxon>
        <taxon>Chitinophagia</taxon>
        <taxon>Chitinophagales</taxon>
        <taxon>Chitinophagaceae</taxon>
        <taxon>Taibaiella</taxon>
    </lineage>
</organism>
<sequence length="71" mass="8003">MIAMNAYLIEKLSGLYCITHRLNANVFINDEGFITVASCCDEFHETLYHAQEAFRSQYQAAQQSGNPDDLA</sequence>
<gene>
    <name evidence="1" type="ORF">B0I18_10513</name>
</gene>
<name>A0A2P8D2I2_9BACT</name>
<reference evidence="1 2" key="1">
    <citation type="submission" date="2018-03" db="EMBL/GenBank/DDBJ databases">
        <title>Genomic Encyclopedia of Type Strains, Phase III (KMG-III): the genomes of soil and plant-associated and newly described type strains.</title>
        <authorList>
            <person name="Whitman W."/>
        </authorList>
    </citation>
    <scope>NUCLEOTIDE SEQUENCE [LARGE SCALE GENOMIC DNA]</scope>
    <source>
        <strain evidence="1 2">CGMCC 1.12700</strain>
    </source>
</reference>
<dbReference type="OrthoDB" id="1269385at2"/>
<evidence type="ECO:0000313" key="2">
    <source>
        <dbReference type="Proteomes" id="UP000240572"/>
    </source>
</evidence>
<dbReference type="Proteomes" id="UP000240572">
    <property type="component" value="Unassembled WGS sequence"/>
</dbReference>
<comment type="caution">
    <text evidence="1">The sequence shown here is derived from an EMBL/GenBank/DDBJ whole genome shotgun (WGS) entry which is preliminary data.</text>
</comment>